<keyword evidence="1" id="KW-0812">Transmembrane</keyword>
<organism evidence="2 3">
    <name type="scientific">Herbihabitans rhizosphaerae</name>
    <dbReference type="NCBI Taxonomy" id="1872711"/>
    <lineage>
        <taxon>Bacteria</taxon>
        <taxon>Bacillati</taxon>
        <taxon>Actinomycetota</taxon>
        <taxon>Actinomycetes</taxon>
        <taxon>Pseudonocardiales</taxon>
        <taxon>Pseudonocardiaceae</taxon>
        <taxon>Herbihabitans</taxon>
    </lineage>
</organism>
<comment type="caution">
    <text evidence="2">The sequence shown here is derived from an EMBL/GenBank/DDBJ whole genome shotgun (WGS) entry which is preliminary data.</text>
</comment>
<proteinExistence type="predicted"/>
<accession>A0A4Q7KR35</accession>
<dbReference type="OrthoDB" id="5180668at2"/>
<keyword evidence="1" id="KW-0472">Membrane</keyword>
<protein>
    <submittedName>
        <fullName evidence="2">Uncharacterized protein</fullName>
    </submittedName>
</protein>
<keyword evidence="3" id="KW-1185">Reference proteome</keyword>
<keyword evidence="1" id="KW-1133">Transmembrane helix</keyword>
<dbReference type="AlphaFoldDB" id="A0A4Q7KR35"/>
<reference evidence="2 3" key="1">
    <citation type="submission" date="2019-02" db="EMBL/GenBank/DDBJ databases">
        <title>Genomic Encyclopedia of Type Strains, Phase IV (KMG-IV): sequencing the most valuable type-strain genomes for metagenomic binning, comparative biology and taxonomic classification.</title>
        <authorList>
            <person name="Goeker M."/>
        </authorList>
    </citation>
    <scope>NUCLEOTIDE SEQUENCE [LARGE SCALE GENOMIC DNA]</scope>
    <source>
        <strain evidence="2 3">DSM 101727</strain>
    </source>
</reference>
<gene>
    <name evidence="2" type="ORF">EV193_104545</name>
</gene>
<evidence type="ECO:0000256" key="1">
    <source>
        <dbReference type="SAM" id="Phobius"/>
    </source>
</evidence>
<name>A0A4Q7KR35_9PSEU</name>
<dbReference type="EMBL" id="SGWQ01000004">
    <property type="protein sequence ID" value="RZS39328.1"/>
    <property type="molecule type" value="Genomic_DNA"/>
</dbReference>
<feature type="transmembrane region" description="Helical" evidence="1">
    <location>
        <begin position="94"/>
        <end position="114"/>
    </location>
</feature>
<evidence type="ECO:0000313" key="2">
    <source>
        <dbReference type="EMBL" id="RZS39328.1"/>
    </source>
</evidence>
<dbReference type="Proteomes" id="UP000294257">
    <property type="component" value="Unassembled WGS sequence"/>
</dbReference>
<evidence type="ECO:0000313" key="3">
    <source>
        <dbReference type="Proteomes" id="UP000294257"/>
    </source>
</evidence>
<dbReference type="RefSeq" id="WP_130344878.1">
    <property type="nucleotide sequence ID" value="NZ_SGWQ01000004.1"/>
</dbReference>
<sequence length="117" mass="12853">MNQPYPPQQPMGALDLHTSYMMGMKKSIPLPPGQHHVHIQVVYRAALNPTRLMGQAETQVNVFPGQRTPLFYRAPAVMGVSGALGHRPQRTPGVLLMWVVIVAALAFGTALTIWKLS</sequence>